<dbReference type="PANTHER" id="PTHR33110:SF23">
    <property type="entry name" value="OS04G0316800 PROTEIN"/>
    <property type="match status" value="1"/>
</dbReference>
<dbReference type="AlphaFoldDB" id="A0A2T8I9V1"/>
<dbReference type="PANTHER" id="PTHR33110">
    <property type="entry name" value="F-BOX/KELCH-REPEAT PROTEIN-RELATED"/>
    <property type="match status" value="1"/>
</dbReference>
<evidence type="ECO:0000259" key="1">
    <source>
        <dbReference type="Pfam" id="PF03478"/>
    </source>
</evidence>
<accession>A0A2T8I9V1</accession>
<protein>
    <recommendedName>
        <fullName evidence="1">KIB1-4 beta-propeller domain-containing protein</fullName>
    </recommendedName>
</protein>
<organism evidence="2">
    <name type="scientific">Panicum hallii</name>
    <dbReference type="NCBI Taxonomy" id="206008"/>
    <lineage>
        <taxon>Eukaryota</taxon>
        <taxon>Viridiplantae</taxon>
        <taxon>Streptophyta</taxon>
        <taxon>Embryophyta</taxon>
        <taxon>Tracheophyta</taxon>
        <taxon>Spermatophyta</taxon>
        <taxon>Magnoliopsida</taxon>
        <taxon>Liliopsida</taxon>
        <taxon>Poales</taxon>
        <taxon>Poaceae</taxon>
        <taxon>PACMAD clade</taxon>
        <taxon>Panicoideae</taxon>
        <taxon>Panicodae</taxon>
        <taxon>Paniceae</taxon>
        <taxon>Panicinae</taxon>
        <taxon>Panicum</taxon>
        <taxon>Panicum sect. Panicum</taxon>
    </lineage>
</organism>
<sequence>MRATWHVQMPQEVAADDVRCVGSFQGWLVGVAPVRDRGACYRKFDGECFMVNAFSHEVVHLPHLSTFNHGLSGYSRKALPIIPVNNGFGEVYFTTNDKYTMSLHKVVLSASPDSGSKCIVVASSFHTITQTLALWQPGMKSWHGCDGLPIVGPKDFAFYQGKLYVLLRFIPRLYAFELEEDDHGVVVSRVEHCGIEPLHEHRIQGRGVLSCNIVVWRGNLLLTIRRYDATGKFCTKRTLRQVEVFALDFSTNPCGLTEIHSFDGDSIFVDSCSCNSFPAGLYDGVEGDLVYFVDQYSKYDGGSFDPSYDTFVYNVRNGTARPFVVELSPHNFGAPRGKLDVPLWLLASK</sequence>
<dbReference type="Gramene" id="PVH34452">
    <property type="protein sequence ID" value="PVH34452"/>
    <property type="gene ID" value="PAHAL_8G221800"/>
</dbReference>
<dbReference type="InterPro" id="IPR005174">
    <property type="entry name" value="KIB1-4_b-propeller"/>
</dbReference>
<name>A0A2T8I9V1_9POAL</name>
<feature type="domain" description="KIB1-4 beta-propeller" evidence="1">
    <location>
        <begin position="5"/>
        <end position="314"/>
    </location>
</feature>
<reference evidence="2" key="1">
    <citation type="submission" date="2018-04" db="EMBL/GenBank/DDBJ databases">
        <title>WGS assembly of Panicum hallii.</title>
        <authorList>
            <person name="Lovell J."/>
            <person name="Jenkins J."/>
            <person name="Lowry D."/>
            <person name="Mamidi S."/>
            <person name="Sreedasyam A."/>
            <person name="Weng X."/>
            <person name="Barry K."/>
            <person name="Bonette J."/>
            <person name="Campitelli B."/>
            <person name="Daum C."/>
            <person name="Gordon S."/>
            <person name="Gould B."/>
            <person name="Lipzen A."/>
            <person name="Macqueen A."/>
            <person name="Palacio-Mejia J."/>
            <person name="Plott C."/>
            <person name="Shakirov E."/>
            <person name="Shu S."/>
            <person name="Yoshinaga Y."/>
            <person name="Zane M."/>
            <person name="Rokhsar D."/>
            <person name="Grimwood J."/>
            <person name="Schmutz J."/>
            <person name="Juenger T."/>
        </authorList>
    </citation>
    <scope>NUCLEOTIDE SEQUENCE [LARGE SCALE GENOMIC DNA]</scope>
    <source>
        <strain evidence="2">FIL2</strain>
    </source>
</reference>
<dbReference type="Pfam" id="PF03478">
    <property type="entry name" value="Beta-prop_KIB1-4"/>
    <property type="match status" value="1"/>
</dbReference>
<evidence type="ECO:0000313" key="2">
    <source>
        <dbReference type="EMBL" id="PVH34452.1"/>
    </source>
</evidence>
<gene>
    <name evidence="2" type="ORF">PAHAL_8G221800</name>
</gene>
<dbReference type="EMBL" id="CM008053">
    <property type="protein sequence ID" value="PVH34452.1"/>
    <property type="molecule type" value="Genomic_DNA"/>
</dbReference>
<proteinExistence type="predicted"/>
<dbReference type="Proteomes" id="UP000243499">
    <property type="component" value="Chromosome 8"/>
</dbReference>